<name>A0A9X1R2E9_9FLAO</name>
<keyword evidence="1" id="KW-0472">Membrane</keyword>
<dbReference type="Proteomes" id="UP001139462">
    <property type="component" value="Unassembled WGS sequence"/>
</dbReference>
<gene>
    <name evidence="2" type="ORF">K8344_05505</name>
</gene>
<organism evidence="2 3">
    <name type="scientific">Aequorivita xiaoshiensis</name>
    <dbReference type="NCBI Taxonomy" id="2874476"/>
    <lineage>
        <taxon>Bacteria</taxon>
        <taxon>Pseudomonadati</taxon>
        <taxon>Bacteroidota</taxon>
        <taxon>Flavobacteriia</taxon>
        <taxon>Flavobacteriales</taxon>
        <taxon>Flavobacteriaceae</taxon>
        <taxon>Aequorivita</taxon>
    </lineage>
</organism>
<evidence type="ECO:0000313" key="2">
    <source>
        <dbReference type="EMBL" id="MCG2430567.1"/>
    </source>
</evidence>
<proteinExistence type="predicted"/>
<dbReference type="RefSeq" id="WP_237607738.1">
    <property type="nucleotide sequence ID" value="NZ_JAIRBB010000003.1"/>
</dbReference>
<accession>A0A9X1R2E9</accession>
<evidence type="ECO:0000256" key="1">
    <source>
        <dbReference type="SAM" id="Phobius"/>
    </source>
</evidence>
<keyword evidence="3" id="KW-1185">Reference proteome</keyword>
<keyword evidence="1" id="KW-0812">Transmembrane</keyword>
<protein>
    <submittedName>
        <fullName evidence="2">Uncharacterized protein</fullName>
    </submittedName>
</protein>
<sequence length="156" mass="17476">MEISASLIGLIILLLIAVPVGYMIVNASGLDRKVKKTIDSLSEKNGIRLDNVEILGNVVIGVDPNTKKMVYSTKKNPVADFTIVNMEEVKACQVKSVKQTEKTLDWVGLEIINNTGNKEITFYNEYDDEELSTDPYISLQNAKRWENTLRQLLKAS</sequence>
<dbReference type="EMBL" id="JAIRBB010000003">
    <property type="protein sequence ID" value="MCG2430567.1"/>
    <property type="molecule type" value="Genomic_DNA"/>
</dbReference>
<evidence type="ECO:0000313" key="3">
    <source>
        <dbReference type="Proteomes" id="UP001139462"/>
    </source>
</evidence>
<keyword evidence="1" id="KW-1133">Transmembrane helix</keyword>
<comment type="caution">
    <text evidence="2">The sequence shown here is derived from an EMBL/GenBank/DDBJ whole genome shotgun (WGS) entry which is preliminary data.</text>
</comment>
<dbReference type="AlphaFoldDB" id="A0A9X1R2E9"/>
<feature type="transmembrane region" description="Helical" evidence="1">
    <location>
        <begin position="6"/>
        <end position="25"/>
    </location>
</feature>
<reference evidence="2" key="1">
    <citation type="submission" date="2021-09" db="EMBL/GenBank/DDBJ databases">
        <title>Genome of Aequorivita sp. strain F64183.</title>
        <authorList>
            <person name="Wang Y."/>
        </authorList>
    </citation>
    <scope>NUCLEOTIDE SEQUENCE</scope>
    <source>
        <strain evidence="2">F64183</strain>
    </source>
</reference>